<dbReference type="InterPro" id="IPR010607">
    <property type="entry name" value="DUF1194"/>
</dbReference>
<keyword evidence="1" id="KW-0732">Signal</keyword>
<dbReference type="Pfam" id="PF06707">
    <property type="entry name" value="DUF1194"/>
    <property type="match status" value="1"/>
</dbReference>
<comment type="caution">
    <text evidence="2">The sequence shown here is derived from an EMBL/GenBank/DDBJ whole genome shotgun (WGS) entry which is preliminary data.</text>
</comment>
<reference evidence="2 3" key="1">
    <citation type="submission" date="2020-07" db="EMBL/GenBank/DDBJ databases">
        <authorList>
            <person name="Li M."/>
        </authorList>
    </citation>
    <scope>NUCLEOTIDE SEQUENCE [LARGE SCALE GENOMIC DNA]</scope>
    <source>
        <strain evidence="2 3">DSM 23284</strain>
    </source>
</reference>
<proteinExistence type="predicted"/>
<reference evidence="2 3" key="2">
    <citation type="submission" date="2020-08" db="EMBL/GenBank/DDBJ databases">
        <title>Stappia taiwanensis sp. nov., isolated from a coastal thermal spring.</title>
        <authorList>
            <person name="Kampfer P."/>
        </authorList>
    </citation>
    <scope>NUCLEOTIDE SEQUENCE [LARGE SCALE GENOMIC DNA]</scope>
    <source>
        <strain evidence="2 3">DSM 23284</strain>
    </source>
</reference>
<sequence>MLIGLSLIFPLLFTAGPAWPAGNPTIFGYAYDPDAEVDVELILAVDISQSMDRDEQEVQRAGYVAALTSPQVVDAIRYGPLGRIAVSYLEWGGVGEHYIVADWSVISDRATAAAFAARIAEAPLHHRQRTSIASALAQAMTMIAGNRYQGIRKVIDISGDGPNNQGGAVTEFRDRAIANGITINGLPLMLKSAKDDWQAMMHIDHYYEDCVIGGPGHFSVPVRSKEQFANAIRMKLMLEIAGLSPNTGRIMTAAMRRPINCSLYD</sequence>
<protein>
    <submittedName>
        <fullName evidence="2">DUF1194 domain-containing protein</fullName>
    </submittedName>
</protein>
<feature type="chain" id="PRO_5033054050" evidence="1">
    <location>
        <begin position="21"/>
        <end position="265"/>
    </location>
</feature>
<name>A0A838XNF0_9HYPH</name>
<dbReference type="InterPro" id="IPR036465">
    <property type="entry name" value="vWFA_dom_sf"/>
</dbReference>
<dbReference type="Proteomes" id="UP000559404">
    <property type="component" value="Unassembled WGS sequence"/>
</dbReference>
<evidence type="ECO:0000313" key="3">
    <source>
        <dbReference type="Proteomes" id="UP000559404"/>
    </source>
</evidence>
<organism evidence="2 3">
    <name type="scientific">Stappia taiwanensis</name>
    <dbReference type="NCBI Taxonomy" id="992267"/>
    <lineage>
        <taxon>Bacteria</taxon>
        <taxon>Pseudomonadati</taxon>
        <taxon>Pseudomonadota</taxon>
        <taxon>Alphaproteobacteria</taxon>
        <taxon>Hyphomicrobiales</taxon>
        <taxon>Stappiaceae</taxon>
        <taxon>Stappia</taxon>
    </lineage>
</organism>
<accession>A0A838XNF0</accession>
<dbReference type="EMBL" id="JACEON010000013">
    <property type="protein sequence ID" value="MBA4612799.1"/>
    <property type="molecule type" value="Genomic_DNA"/>
</dbReference>
<dbReference type="SUPFAM" id="SSF53300">
    <property type="entry name" value="vWA-like"/>
    <property type="match status" value="1"/>
</dbReference>
<feature type="signal peptide" evidence="1">
    <location>
        <begin position="1"/>
        <end position="20"/>
    </location>
</feature>
<evidence type="ECO:0000313" key="2">
    <source>
        <dbReference type="EMBL" id="MBA4612799.1"/>
    </source>
</evidence>
<gene>
    <name evidence="2" type="ORF">H1W37_14125</name>
</gene>
<evidence type="ECO:0000256" key="1">
    <source>
        <dbReference type="SAM" id="SignalP"/>
    </source>
</evidence>
<dbReference type="Gene3D" id="3.40.50.410">
    <property type="entry name" value="von Willebrand factor, type A domain"/>
    <property type="match status" value="1"/>
</dbReference>
<keyword evidence="3" id="KW-1185">Reference proteome</keyword>
<dbReference type="AlphaFoldDB" id="A0A838XNF0"/>